<dbReference type="EMBL" id="LCIN01000001">
    <property type="protein sequence ID" value="KKT57866.1"/>
    <property type="molecule type" value="Genomic_DNA"/>
</dbReference>
<comment type="subcellular location">
    <subcellularLocation>
        <location evidence="1">Membrane</location>
        <topology evidence="1">Multi-pass membrane protein</topology>
    </subcellularLocation>
</comment>
<evidence type="ECO:0000256" key="5">
    <source>
        <dbReference type="SAM" id="Phobius"/>
    </source>
</evidence>
<keyword evidence="6" id="KW-0808">Transferase</keyword>
<name>A0A0G1IEN6_9BACT</name>
<accession>A0A0G1IEN6</accession>
<feature type="transmembrane region" description="Helical" evidence="5">
    <location>
        <begin position="18"/>
        <end position="35"/>
    </location>
</feature>
<dbReference type="GO" id="GO:0009247">
    <property type="term" value="P:glycolipid biosynthetic process"/>
    <property type="evidence" value="ECO:0007669"/>
    <property type="project" value="TreeGrafter"/>
</dbReference>
<evidence type="ECO:0000256" key="4">
    <source>
        <dbReference type="ARBA" id="ARBA00023136"/>
    </source>
</evidence>
<feature type="transmembrane region" description="Helical" evidence="5">
    <location>
        <begin position="111"/>
        <end position="129"/>
    </location>
</feature>
<evidence type="ECO:0000313" key="6">
    <source>
        <dbReference type="EMBL" id="KKT57866.1"/>
    </source>
</evidence>
<dbReference type="CDD" id="cd13963">
    <property type="entry name" value="PT_UbiA_2"/>
    <property type="match status" value="1"/>
</dbReference>
<dbReference type="InterPro" id="IPR044878">
    <property type="entry name" value="UbiA_sf"/>
</dbReference>
<dbReference type="NCBIfam" id="NF008977">
    <property type="entry name" value="PRK12324.1-2"/>
    <property type="match status" value="1"/>
</dbReference>
<dbReference type="GO" id="GO:0005886">
    <property type="term" value="C:plasma membrane"/>
    <property type="evidence" value="ECO:0007669"/>
    <property type="project" value="TreeGrafter"/>
</dbReference>
<feature type="transmembrane region" description="Helical" evidence="5">
    <location>
        <begin position="269"/>
        <end position="288"/>
    </location>
</feature>
<sequence length="289" mass="32510">MGGSVIKNLIISMRPKQWIKNLFLFAAIIFVKQFSDIEKLTAVFEAFVIFCLASSAIYLINDVVDAPYDRRHPQKRLRPIASGKLPASAAIFAAAVFGALAVFWSFYINNFFALAVIGFLALNILYSFYLKRFVIIDVIVIALGFVIRVIAGAVAINVRFSEWLILSTFFLTLFLAISKRKNELMHAEEAETREGLGKYSLALLDQMNSIVLPSAIITYAFYTFSSEHSKLLMVTIPVVLYGLFRYLFLINIKTRSDDGPTDDFLLDKNLLAVVFVWLIVSAAIILYAK</sequence>
<feature type="transmembrane region" description="Helical" evidence="5">
    <location>
        <begin position="199"/>
        <end position="222"/>
    </location>
</feature>
<keyword evidence="3 5" id="KW-1133">Transmembrane helix</keyword>
<reference evidence="6 7" key="1">
    <citation type="journal article" date="2015" name="Nature">
        <title>rRNA introns, odd ribosomes, and small enigmatic genomes across a large radiation of phyla.</title>
        <authorList>
            <person name="Brown C.T."/>
            <person name="Hug L.A."/>
            <person name="Thomas B.C."/>
            <person name="Sharon I."/>
            <person name="Castelle C.J."/>
            <person name="Singh A."/>
            <person name="Wilkins M.J."/>
            <person name="Williams K.H."/>
            <person name="Banfield J.F."/>
        </authorList>
    </citation>
    <scope>NUCLEOTIDE SEQUENCE [LARGE SCALE GENOMIC DNA]</scope>
</reference>
<protein>
    <submittedName>
        <fullName evidence="6">Prenyltransferase, UbiA family</fullName>
    </submittedName>
</protein>
<dbReference type="AlphaFoldDB" id="A0A0G1IEN6"/>
<feature type="transmembrane region" description="Helical" evidence="5">
    <location>
        <begin position="41"/>
        <end position="64"/>
    </location>
</feature>
<dbReference type="Proteomes" id="UP000033977">
    <property type="component" value="Unassembled WGS sequence"/>
</dbReference>
<feature type="transmembrane region" description="Helical" evidence="5">
    <location>
        <begin position="134"/>
        <end position="154"/>
    </location>
</feature>
<dbReference type="Gene3D" id="1.10.357.140">
    <property type="entry name" value="UbiA prenyltransferase"/>
    <property type="match status" value="1"/>
</dbReference>
<keyword evidence="4 5" id="KW-0472">Membrane</keyword>
<feature type="transmembrane region" description="Helical" evidence="5">
    <location>
        <begin position="85"/>
        <end position="105"/>
    </location>
</feature>
<dbReference type="GO" id="GO:0016765">
    <property type="term" value="F:transferase activity, transferring alkyl or aryl (other than methyl) groups"/>
    <property type="evidence" value="ECO:0007669"/>
    <property type="project" value="InterPro"/>
</dbReference>
<evidence type="ECO:0000313" key="7">
    <source>
        <dbReference type="Proteomes" id="UP000033977"/>
    </source>
</evidence>
<dbReference type="PANTHER" id="PTHR11048">
    <property type="entry name" value="PRENYLTRANSFERASES"/>
    <property type="match status" value="1"/>
</dbReference>
<dbReference type="Pfam" id="PF01040">
    <property type="entry name" value="UbiA"/>
    <property type="match status" value="1"/>
</dbReference>
<comment type="caution">
    <text evidence="6">The sequence shown here is derived from an EMBL/GenBank/DDBJ whole genome shotgun (WGS) entry which is preliminary data.</text>
</comment>
<gene>
    <name evidence="6" type="ORF">UW49_C0001G0050</name>
</gene>
<evidence type="ECO:0000256" key="1">
    <source>
        <dbReference type="ARBA" id="ARBA00004141"/>
    </source>
</evidence>
<organism evidence="6 7">
    <name type="scientific">Candidatus Giovannonibacteria bacterium GW2011_GWB1_44_23</name>
    <dbReference type="NCBI Taxonomy" id="1618652"/>
    <lineage>
        <taxon>Bacteria</taxon>
        <taxon>Candidatus Giovannoniibacteriota</taxon>
    </lineage>
</organism>
<feature type="transmembrane region" description="Helical" evidence="5">
    <location>
        <begin position="228"/>
        <end position="248"/>
    </location>
</feature>
<keyword evidence="2 5" id="KW-0812">Transmembrane</keyword>
<proteinExistence type="predicted"/>
<feature type="transmembrane region" description="Helical" evidence="5">
    <location>
        <begin position="160"/>
        <end position="178"/>
    </location>
</feature>
<dbReference type="InterPro" id="IPR000537">
    <property type="entry name" value="UbiA_prenyltransferase"/>
</dbReference>
<evidence type="ECO:0000256" key="2">
    <source>
        <dbReference type="ARBA" id="ARBA00022692"/>
    </source>
</evidence>
<dbReference type="InterPro" id="IPR039653">
    <property type="entry name" value="Prenyltransferase"/>
</dbReference>
<evidence type="ECO:0000256" key="3">
    <source>
        <dbReference type="ARBA" id="ARBA00022989"/>
    </source>
</evidence>
<dbReference type="PANTHER" id="PTHR11048:SF5">
    <property type="entry name" value="DECAPRENYL-PHOSPHATE PHOSPHORIBOSYLTRANSFERASE"/>
    <property type="match status" value="1"/>
</dbReference>